<comment type="caution">
    <text evidence="1">The sequence shown here is derived from an EMBL/GenBank/DDBJ whole genome shotgun (WGS) entry which is preliminary data.</text>
</comment>
<gene>
    <name evidence="1" type="ORF">Plil01_000156300</name>
</gene>
<accession>A0A9W6TCJ0</accession>
<evidence type="ECO:0000313" key="1">
    <source>
        <dbReference type="EMBL" id="GMF10793.1"/>
    </source>
</evidence>
<proteinExistence type="predicted"/>
<protein>
    <submittedName>
        <fullName evidence="1">Unnamed protein product</fullName>
    </submittedName>
</protein>
<dbReference type="OrthoDB" id="91108at2759"/>
<dbReference type="AlphaFoldDB" id="A0A9W6TCJ0"/>
<name>A0A9W6TCJ0_9STRA</name>
<keyword evidence="2" id="KW-1185">Reference proteome</keyword>
<sequence>MTTSKTQPVNADGIIFVLSKLGYLDKLDQVALVFVTPRDLVQQFRRQNIIPLDPLTAQQNIRQTRGIGRQTASVLRRYEVDTIDQLKTNLELYLNGQIEMKNPKHQRTWNYGMTCWKKHGQALHHVLHNNSVIKNISQFVCSVGDVYS</sequence>
<reference evidence="1" key="1">
    <citation type="submission" date="2023-04" db="EMBL/GenBank/DDBJ databases">
        <title>Phytophthora lilii NBRC 32176.</title>
        <authorList>
            <person name="Ichikawa N."/>
            <person name="Sato H."/>
            <person name="Tonouchi N."/>
        </authorList>
    </citation>
    <scope>NUCLEOTIDE SEQUENCE</scope>
    <source>
        <strain evidence="1">NBRC 32176</strain>
    </source>
</reference>
<organism evidence="1 2">
    <name type="scientific">Phytophthora lilii</name>
    <dbReference type="NCBI Taxonomy" id="2077276"/>
    <lineage>
        <taxon>Eukaryota</taxon>
        <taxon>Sar</taxon>
        <taxon>Stramenopiles</taxon>
        <taxon>Oomycota</taxon>
        <taxon>Peronosporomycetes</taxon>
        <taxon>Peronosporales</taxon>
        <taxon>Peronosporaceae</taxon>
        <taxon>Phytophthora</taxon>
    </lineage>
</organism>
<evidence type="ECO:0000313" key="2">
    <source>
        <dbReference type="Proteomes" id="UP001165083"/>
    </source>
</evidence>
<dbReference type="EMBL" id="BSXW01000054">
    <property type="protein sequence ID" value="GMF10793.1"/>
    <property type="molecule type" value="Genomic_DNA"/>
</dbReference>
<dbReference type="Proteomes" id="UP001165083">
    <property type="component" value="Unassembled WGS sequence"/>
</dbReference>